<dbReference type="RefSeq" id="WP_133534054.1">
    <property type="nucleotide sequence ID" value="NZ_SNXR01000019.1"/>
</dbReference>
<evidence type="ECO:0000313" key="3">
    <source>
        <dbReference type="Proteomes" id="UP000295260"/>
    </source>
</evidence>
<dbReference type="GO" id="GO:0004222">
    <property type="term" value="F:metalloendopeptidase activity"/>
    <property type="evidence" value="ECO:0007669"/>
    <property type="project" value="TreeGrafter"/>
</dbReference>
<dbReference type="AlphaFoldDB" id="A0A4R6Q6W9"/>
<reference evidence="2 3" key="1">
    <citation type="submission" date="2019-03" db="EMBL/GenBank/DDBJ databases">
        <title>Genomic Encyclopedia of Archaeal and Bacterial Type Strains, Phase II (KMG-II): from individual species to whole genera.</title>
        <authorList>
            <person name="Goeker M."/>
        </authorList>
    </citation>
    <scope>NUCLEOTIDE SEQUENCE [LARGE SCALE GENOMIC DNA]</scope>
    <source>
        <strain evidence="2 3">DSM 25687</strain>
    </source>
</reference>
<keyword evidence="3" id="KW-1185">Reference proteome</keyword>
<dbReference type="EMBL" id="SNXR01000019">
    <property type="protein sequence ID" value="TDP57353.1"/>
    <property type="molecule type" value="Genomic_DNA"/>
</dbReference>
<organism evidence="2 3">
    <name type="scientific">Flavobacterium dankookense</name>
    <dbReference type="NCBI Taxonomy" id="706186"/>
    <lineage>
        <taxon>Bacteria</taxon>
        <taxon>Pseudomonadati</taxon>
        <taxon>Bacteroidota</taxon>
        <taxon>Flavobacteriia</taxon>
        <taxon>Flavobacteriales</taxon>
        <taxon>Flavobacteriaceae</taxon>
        <taxon>Flavobacterium</taxon>
    </lineage>
</organism>
<comment type="caution">
    <text evidence="2">The sequence shown here is derived from an EMBL/GenBank/DDBJ whole genome shotgun (WGS) entry which is preliminary data.</text>
</comment>
<evidence type="ECO:0000259" key="1">
    <source>
        <dbReference type="Pfam" id="PF01551"/>
    </source>
</evidence>
<evidence type="ECO:0000313" key="2">
    <source>
        <dbReference type="EMBL" id="TDP57353.1"/>
    </source>
</evidence>
<dbReference type="PANTHER" id="PTHR21666:SF285">
    <property type="entry name" value="M23 FAMILY METALLOPEPTIDASE"/>
    <property type="match status" value="1"/>
</dbReference>
<name>A0A4R6Q6W9_9FLAO</name>
<dbReference type="SUPFAM" id="SSF51261">
    <property type="entry name" value="Duplicated hybrid motif"/>
    <property type="match status" value="1"/>
</dbReference>
<dbReference type="CDD" id="cd12797">
    <property type="entry name" value="M23_peptidase"/>
    <property type="match status" value="1"/>
</dbReference>
<protein>
    <submittedName>
        <fullName evidence="2">Peptidase M23-like protein</fullName>
    </submittedName>
</protein>
<sequence length="565" mass="64688">MKYLITILFFATTCHSQTTYPKDYFGSPLDIPLLLSGNFGELRPNHFHAGLDFKTQKKEGFNVYAAAEGYVSRIKIAHSGYGKAIYITHPNGFTTVYGHLQSGFGKIQNYIIQQQYNLKTYELDINLNPTDLLIKKGEIIAISGNTGGSDGPHLHFEIRDTQSEKIINPLFFGFNATIEDTKSPLISTIIGYPIDENATINQSKRPIAIGFHLQPDGNYLAEKVIANGRIGFGITTIDYDNVSWNANGIFKIQTYLNGKKSFGYQFDTFAFDETRYINALIDYHRYKTHKQRVQKLFMKNPYDLSIIQTDESNGIIDATSTLPKILKIEVVDYDQNYSKIHIPIEYSNLPAKVQEIPQTSKYHVKANRDNIFSLENVTVTIPSKTFYDDFYMDFEVKNNSIKIHDDIVPAHSSFQIAIEDSISSEKDREKMFIGYFDGKKFNHYTTKRYKNTFSIYSKTLGEYQLLKDTIAPKISMPKKIEGKWISEQENLQLTITDDLSGIKSYEGYLNEKWILLEYENKLNRLTHNFSDGIVAEGKNDLKVVVTDNVGNSTIFETHFYRSQKQ</sequence>
<feature type="domain" description="M23ase beta-sheet core" evidence="1">
    <location>
        <begin position="47"/>
        <end position="103"/>
    </location>
</feature>
<gene>
    <name evidence="2" type="ORF">BC748_2872</name>
</gene>
<dbReference type="PANTHER" id="PTHR21666">
    <property type="entry name" value="PEPTIDASE-RELATED"/>
    <property type="match status" value="1"/>
</dbReference>
<dbReference type="InterPro" id="IPR050570">
    <property type="entry name" value="Cell_wall_metabolism_enzyme"/>
</dbReference>
<dbReference type="OrthoDB" id="9810477at2"/>
<dbReference type="Pfam" id="PF01551">
    <property type="entry name" value="Peptidase_M23"/>
    <property type="match status" value="1"/>
</dbReference>
<accession>A0A4R6Q6W9</accession>
<proteinExistence type="predicted"/>
<dbReference type="Gene3D" id="2.70.70.10">
    <property type="entry name" value="Glucose Permease (Domain IIA)"/>
    <property type="match status" value="1"/>
</dbReference>
<dbReference type="InterPro" id="IPR011055">
    <property type="entry name" value="Dup_hybrid_motif"/>
</dbReference>
<dbReference type="InterPro" id="IPR016047">
    <property type="entry name" value="M23ase_b-sheet_dom"/>
</dbReference>
<dbReference type="Proteomes" id="UP000295260">
    <property type="component" value="Unassembled WGS sequence"/>
</dbReference>